<sequence length="297" mass="33738">MATVKVLPAVSVDEKPKRYYIFESEEVHKYLLPADEEERVRLDEQSLGIIQAFDDKLIWAPIALKEGHWLLSLAKELEAQKIPSIRLLGSDITPRMFPPPSLIPHNASFSTDSITELPASWSGTISLIHQRLLFLALQEPQWKTALSEMYRVLTPGGCIQLFELNYRGFDSPNEALKTHKAFQFRNRLGEVRTVVVDIVDHLEGWIKEAGFVDVKIQKRGVPVGVSWVDESRKRGAKAISNTFWWAIKQPVLKEGGFGLVSNEEEYDAVINDLQRLCEETPGTYFDCWVFTAQKPVA</sequence>
<dbReference type="Gene3D" id="3.40.50.150">
    <property type="entry name" value="Vaccinia Virus protein VP39"/>
    <property type="match status" value="1"/>
</dbReference>
<evidence type="ECO:0000313" key="2">
    <source>
        <dbReference type="Proteomes" id="UP001213000"/>
    </source>
</evidence>
<evidence type="ECO:0008006" key="3">
    <source>
        <dbReference type="Google" id="ProtNLM"/>
    </source>
</evidence>
<evidence type="ECO:0000313" key="1">
    <source>
        <dbReference type="EMBL" id="KAJ3571492.1"/>
    </source>
</evidence>
<comment type="caution">
    <text evidence="1">The sequence shown here is derived from an EMBL/GenBank/DDBJ whole genome shotgun (WGS) entry which is preliminary data.</text>
</comment>
<keyword evidence="2" id="KW-1185">Reference proteome</keyword>
<reference evidence="1" key="1">
    <citation type="submission" date="2022-07" db="EMBL/GenBank/DDBJ databases">
        <title>Genome Sequence of Leucocoprinus birnbaumii.</title>
        <authorList>
            <person name="Buettner E."/>
        </authorList>
    </citation>
    <scope>NUCLEOTIDE SEQUENCE</scope>
    <source>
        <strain evidence="1">VT141</strain>
    </source>
</reference>
<accession>A0AAD5VWP7</accession>
<name>A0AAD5VWP7_9AGAR</name>
<dbReference type="AlphaFoldDB" id="A0AAD5VWP7"/>
<gene>
    <name evidence="1" type="ORF">NP233_g3712</name>
</gene>
<dbReference type="InterPro" id="IPR029063">
    <property type="entry name" value="SAM-dependent_MTases_sf"/>
</dbReference>
<dbReference type="EMBL" id="JANIEX010000182">
    <property type="protein sequence ID" value="KAJ3571492.1"/>
    <property type="molecule type" value="Genomic_DNA"/>
</dbReference>
<dbReference type="Proteomes" id="UP001213000">
    <property type="component" value="Unassembled WGS sequence"/>
</dbReference>
<dbReference type="SUPFAM" id="SSF53335">
    <property type="entry name" value="S-adenosyl-L-methionine-dependent methyltransferases"/>
    <property type="match status" value="1"/>
</dbReference>
<organism evidence="1 2">
    <name type="scientific">Leucocoprinus birnbaumii</name>
    <dbReference type="NCBI Taxonomy" id="56174"/>
    <lineage>
        <taxon>Eukaryota</taxon>
        <taxon>Fungi</taxon>
        <taxon>Dikarya</taxon>
        <taxon>Basidiomycota</taxon>
        <taxon>Agaricomycotina</taxon>
        <taxon>Agaricomycetes</taxon>
        <taxon>Agaricomycetidae</taxon>
        <taxon>Agaricales</taxon>
        <taxon>Agaricineae</taxon>
        <taxon>Agaricaceae</taxon>
        <taxon>Leucocoprinus</taxon>
    </lineage>
</organism>
<protein>
    <recommendedName>
        <fullName evidence="3">Methyltransferase type 11 domain-containing protein</fullName>
    </recommendedName>
</protein>
<proteinExistence type="predicted"/>